<dbReference type="PROSITE" id="PS51176">
    <property type="entry name" value="PDH_ADH"/>
    <property type="match status" value="1"/>
</dbReference>
<dbReference type="GO" id="GO:0004665">
    <property type="term" value="F:prephenate dehydrogenase (NADP+) activity"/>
    <property type="evidence" value="ECO:0007669"/>
    <property type="project" value="InterPro"/>
</dbReference>
<evidence type="ECO:0000256" key="2">
    <source>
        <dbReference type="ARBA" id="ARBA00007964"/>
    </source>
</evidence>
<dbReference type="Proteomes" id="UP000636458">
    <property type="component" value="Unassembled WGS sequence"/>
</dbReference>
<dbReference type="NCBIfam" id="NF005112">
    <property type="entry name" value="PRK06545.2-4"/>
    <property type="match status" value="1"/>
</dbReference>
<comment type="catalytic activity">
    <reaction evidence="9">
        <text>prephenate + NAD(+) = 3-(4-hydroxyphenyl)pyruvate + CO2 + NADH</text>
        <dbReference type="Rhea" id="RHEA:13869"/>
        <dbReference type="ChEBI" id="CHEBI:16526"/>
        <dbReference type="ChEBI" id="CHEBI:29934"/>
        <dbReference type="ChEBI" id="CHEBI:36242"/>
        <dbReference type="ChEBI" id="CHEBI:57540"/>
        <dbReference type="ChEBI" id="CHEBI:57945"/>
        <dbReference type="EC" id="1.3.1.12"/>
    </reaction>
</comment>
<sequence>MTAALHAAPLTGSRIVGEVRVVGAGLLGASVALGLRAVGVDVILADASPANLSLAIDYGAGRAARDTDNPTLIVVAVPPDVTATVLAAELAAWPDALVTDVASVKVAPLEGLRALGADVLRYIGSHPMAGRERGGAISARGDLFIGRPWVISTHDGIPAAQVSVIEGLALDLGAVPILMTAEQHDASVALVSHVPQVISSLLANRLNGAAESAVGLAGQGLRDTTRIAASDPELWVQVLGANSATVADILRSYRDDLDTLVGILDAPTAPGARRALAELLASGNAGVARIPGKHGTDRRFSQLIVMVDDTPGELARLLTEIGEIGVNLEDLRLEHSPGVPIGLAEISVLPEAETRLVADLEARGWRIAQAGA</sequence>
<dbReference type="InterPro" id="IPR036291">
    <property type="entry name" value="NAD(P)-bd_dom_sf"/>
</dbReference>
<dbReference type="Pfam" id="PF20463">
    <property type="entry name" value="PDH_C"/>
    <property type="match status" value="1"/>
</dbReference>
<keyword evidence="7" id="KW-0520">NAD</keyword>
<evidence type="ECO:0000256" key="8">
    <source>
        <dbReference type="ARBA" id="ARBA00023141"/>
    </source>
</evidence>
<dbReference type="Pfam" id="PF02153">
    <property type="entry name" value="PDH_N"/>
    <property type="match status" value="1"/>
</dbReference>
<dbReference type="InterPro" id="IPR046826">
    <property type="entry name" value="PDH_N"/>
</dbReference>
<dbReference type="Gene3D" id="3.40.50.720">
    <property type="entry name" value="NAD(P)-binding Rossmann-like Domain"/>
    <property type="match status" value="1"/>
</dbReference>
<evidence type="ECO:0000313" key="12">
    <source>
        <dbReference type="EMBL" id="MBK4347660.1"/>
    </source>
</evidence>
<evidence type="ECO:0000256" key="7">
    <source>
        <dbReference type="ARBA" id="ARBA00023027"/>
    </source>
</evidence>
<dbReference type="InterPro" id="IPR046825">
    <property type="entry name" value="PDH_C"/>
</dbReference>
<evidence type="ECO:0000259" key="10">
    <source>
        <dbReference type="PROSITE" id="PS51176"/>
    </source>
</evidence>
<gene>
    <name evidence="12" type="ORF">IV501_08440</name>
</gene>
<dbReference type="InterPro" id="IPR045865">
    <property type="entry name" value="ACT-like_dom_sf"/>
</dbReference>
<dbReference type="InterPro" id="IPR050812">
    <property type="entry name" value="Preph/Arog_dehydrog"/>
</dbReference>
<dbReference type="GO" id="GO:0006571">
    <property type="term" value="P:tyrosine biosynthetic process"/>
    <property type="evidence" value="ECO:0007669"/>
    <property type="project" value="UniProtKB-KW"/>
</dbReference>
<evidence type="ECO:0000256" key="3">
    <source>
        <dbReference type="ARBA" id="ARBA00012068"/>
    </source>
</evidence>
<proteinExistence type="inferred from homology"/>
<dbReference type="PROSITE" id="PS51671">
    <property type="entry name" value="ACT"/>
    <property type="match status" value="1"/>
</dbReference>
<dbReference type="Gene3D" id="1.10.3660.10">
    <property type="entry name" value="6-phosphogluconate dehydrogenase C-terminal like domain"/>
    <property type="match status" value="1"/>
</dbReference>
<comment type="similarity">
    <text evidence="2">Belongs to the prephenate/arogenate dehydrogenase family.</text>
</comment>
<dbReference type="NCBIfam" id="NF005111">
    <property type="entry name" value="PRK06545.2-3"/>
    <property type="match status" value="1"/>
</dbReference>
<evidence type="ECO:0000313" key="13">
    <source>
        <dbReference type="Proteomes" id="UP000636458"/>
    </source>
</evidence>
<comment type="pathway">
    <text evidence="1">Amino-acid biosynthesis; L-tyrosine biosynthesis; (4-hydroxyphenyl)pyruvate from prephenate (NAD(+) route): step 1/1.</text>
</comment>
<dbReference type="SUPFAM" id="SSF51735">
    <property type="entry name" value="NAD(P)-binding Rossmann-fold domains"/>
    <property type="match status" value="1"/>
</dbReference>
<evidence type="ECO:0000256" key="4">
    <source>
        <dbReference type="ARBA" id="ARBA00016891"/>
    </source>
</evidence>
<dbReference type="InterPro" id="IPR003099">
    <property type="entry name" value="Prephen_DH"/>
</dbReference>
<evidence type="ECO:0000256" key="6">
    <source>
        <dbReference type="ARBA" id="ARBA00023002"/>
    </source>
</evidence>
<keyword evidence="6 12" id="KW-0560">Oxidoreductase</keyword>
<dbReference type="InterPro" id="IPR008927">
    <property type="entry name" value="6-PGluconate_DH-like_C_sf"/>
</dbReference>
<accession>A0A934SRJ5</accession>
<protein>
    <recommendedName>
        <fullName evidence="4">Prephenate dehydrogenase</fullName>
        <ecNumber evidence="3">1.3.1.12</ecNumber>
    </recommendedName>
</protein>
<dbReference type="SUPFAM" id="SSF55021">
    <property type="entry name" value="ACT-like"/>
    <property type="match status" value="1"/>
</dbReference>
<dbReference type="EMBL" id="JAEPES010000003">
    <property type="protein sequence ID" value="MBK4347660.1"/>
    <property type="molecule type" value="Genomic_DNA"/>
</dbReference>
<dbReference type="InterPro" id="IPR002912">
    <property type="entry name" value="ACT_dom"/>
</dbReference>
<evidence type="ECO:0000256" key="9">
    <source>
        <dbReference type="ARBA" id="ARBA00049260"/>
    </source>
</evidence>
<dbReference type="GO" id="GO:0070403">
    <property type="term" value="F:NAD+ binding"/>
    <property type="evidence" value="ECO:0007669"/>
    <property type="project" value="InterPro"/>
</dbReference>
<dbReference type="EC" id="1.3.1.12" evidence="3"/>
<dbReference type="SUPFAM" id="SSF48179">
    <property type="entry name" value="6-phosphogluconate dehydrogenase C-terminal domain-like"/>
    <property type="match status" value="1"/>
</dbReference>
<keyword evidence="13" id="KW-1185">Reference proteome</keyword>
<reference evidence="12" key="1">
    <citation type="submission" date="2021-01" db="EMBL/GenBank/DDBJ databases">
        <title>Lacisediminihabitans sp. nov. strain G11-30, isolated from Antarctic Soil.</title>
        <authorList>
            <person name="Li J."/>
        </authorList>
    </citation>
    <scope>NUCLEOTIDE SEQUENCE</scope>
    <source>
        <strain evidence="12">G11-30</strain>
    </source>
</reference>
<evidence type="ECO:0000256" key="5">
    <source>
        <dbReference type="ARBA" id="ARBA00022498"/>
    </source>
</evidence>
<name>A0A934SRJ5_9MICO</name>
<evidence type="ECO:0000259" key="11">
    <source>
        <dbReference type="PROSITE" id="PS51671"/>
    </source>
</evidence>
<keyword evidence="8" id="KW-0028">Amino-acid biosynthesis</keyword>
<keyword evidence="5" id="KW-0827">Tyrosine biosynthesis</keyword>
<dbReference type="GO" id="GO:0008977">
    <property type="term" value="F:prephenate dehydrogenase (NAD+) activity"/>
    <property type="evidence" value="ECO:0007669"/>
    <property type="project" value="UniProtKB-EC"/>
</dbReference>
<keyword evidence="8" id="KW-0057">Aromatic amino acid biosynthesis</keyword>
<comment type="caution">
    <text evidence="12">The sequence shown here is derived from an EMBL/GenBank/DDBJ whole genome shotgun (WGS) entry which is preliminary data.</text>
</comment>
<feature type="domain" description="ACT" evidence="11">
    <location>
        <begin position="302"/>
        <end position="372"/>
    </location>
</feature>
<dbReference type="AlphaFoldDB" id="A0A934SRJ5"/>
<evidence type="ECO:0000256" key="1">
    <source>
        <dbReference type="ARBA" id="ARBA00005067"/>
    </source>
</evidence>
<feature type="domain" description="Prephenate/arogenate dehydrogenase" evidence="10">
    <location>
        <begin position="17"/>
        <end position="298"/>
    </location>
</feature>
<organism evidence="12 13">
    <name type="scientific">Lacisediminihabitans changchengi</name>
    <dbReference type="NCBI Taxonomy" id="2787634"/>
    <lineage>
        <taxon>Bacteria</taxon>
        <taxon>Bacillati</taxon>
        <taxon>Actinomycetota</taxon>
        <taxon>Actinomycetes</taxon>
        <taxon>Micrococcales</taxon>
        <taxon>Microbacteriaceae</taxon>
        <taxon>Lacisediminihabitans</taxon>
    </lineage>
</organism>
<dbReference type="PANTHER" id="PTHR21363">
    <property type="entry name" value="PREPHENATE DEHYDROGENASE"/>
    <property type="match status" value="1"/>
</dbReference>
<dbReference type="PANTHER" id="PTHR21363:SF0">
    <property type="entry name" value="PREPHENATE DEHYDROGENASE [NADP(+)]"/>
    <property type="match status" value="1"/>
</dbReference>
<dbReference type="RefSeq" id="WP_200556214.1">
    <property type="nucleotide sequence ID" value="NZ_JAEPES010000003.1"/>
</dbReference>